<evidence type="ECO:0000313" key="1">
    <source>
        <dbReference type="EMBL" id="KAJ7099394.1"/>
    </source>
</evidence>
<sequence length="196" mass="20838">MRALRASRGRGGTRSRVLSFRGVGSRSRPRSALFAHAGARRACCGAVGARRRAARSSRRCAARSVSSAHAGGSALNGQACAALAFPAAHSALVRRVARSRPRCPPLVLGAWRSARLFWGRRRSFGAVRVSALDRGLPPAARLALYAHAGARRPSRGDVGVRRRAVRGRVGLGVRARFLPLVRRCPRVRALIGVAGA</sequence>
<reference evidence="1" key="1">
    <citation type="submission" date="2023-03" db="EMBL/GenBank/DDBJ databases">
        <title>Massive genome expansion in bonnet fungi (Mycena s.s.) driven by repeated elements and novel gene families across ecological guilds.</title>
        <authorList>
            <consortium name="Lawrence Berkeley National Laboratory"/>
            <person name="Harder C.B."/>
            <person name="Miyauchi S."/>
            <person name="Viragh M."/>
            <person name="Kuo A."/>
            <person name="Thoen E."/>
            <person name="Andreopoulos B."/>
            <person name="Lu D."/>
            <person name="Skrede I."/>
            <person name="Drula E."/>
            <person name="Henrissat B."/>
            <person name="Morin E."/>
            <person name="Kohler A."/>
            <person name="Barry K."/>
            <person name="LaButti K."/>
            <person name="Morin E."/>
            <person name="Salamov A."/>
            <person name="Lipzen A."/>
            <person name="Mereny Z."/>
            <person name="Hegedus B."/>
            <person name="Baldrian P."/>
            <person name="Stursova M."/>
            <person name="Weitz H."/>
            <person name="Taylor A."/>
            <person name="Grigoriev I.V."/>
            <person name="Nagy L.G."/>
            <person name="Martin F."/>
            <person name="Kauserud H."/>
        </authorList>
    </citation>
    <scope>NUCLEOTIDE SEQUENCE</scope>
    <source>
        <strain evidence="1">CBHHK173m</strain>
    </source>
</reference>
<evidence type="ECO:0000313" key="2">
    <source>
        <dbReference type="EMBL" id="KAJ7099398.1"/>
    </source>
</evidence>
<evidence type="ECO:0000313" key="3">
    <source>
        <dbReference type="Proteomes" id="UP001222325"/>
    </source>
</evidence>
<accession>A0AAD6UCV2</accession>
<protein>
    <submittedName>
        <fullName evidence="1">Uncharacterized protein</fullName>
    </submittedName>
</protein>
<dbReference type="AlphaFoldDB" id="A0AAD6UCV2"/>
<dbReference type="EMBL" id="JARJCN010000007">
    <property type="protein sequence ID" value="KAJ7099394.1"/>
    <property type="molecule type" value="Genomic_DNA"/>
</dbReference>
<organism evidence="1 3">
    <name type="scientific">Mycena belliarum</name>
    <dbReference type="NCBI Taxonomy" id="1033014"/>
    <lineage>
        <taxon>Eukaryota</taxon>
        <taxon>Fungi</taxon>
        <taxon>Dikarya</taxon>
        <taxon>Basidiomycota</taxon>
        <taxon>Agaricomycotina</taxon>
        <taxon>Agaricomycetes</taxon>
        <taxon>Agaricomycetidae</taxon>
        <taxon>Agaricales</taxon>
        <taxon>Marasmiineae</taxon>
        <taxon>Mycenaceae</taxon>
        <taxon>Mycena</taxon>
    </lineage>
</organism>
<dbReference type="EMBL" id="JARJCN010000007">
    <property type="protein sequence ID" value="KAJ7099398.1"/>
    <property type="molecule type" value="Genomic_DNA"/>
</dbReference>
<gene>
    <name evidence="1" type="ORF">B0H15DRAFT_820108</name>
    <name evidence="2" type="ORF">B0H15DRAFT_820131</name>
</gene>
<proteinExistence type="predicted"/>
<dbReference type="Proteomes" id="UP001222325">
    <property type="component" value="Unassembled WGS sequence"/>
</dbReference>
<comment type="caution">
    <text evidence="1">The sequence shown here is derived from an EMBL/GenBank/DDBJ whole genome shotgun (WGS) entry which is preliminary data.</text>
</comment>
<name>A0AAD6UCV2_9AGAR</name>
<keyword evidence="3" id="KW-1185">Reference proteome</keyword>